<evidence type="ECO:0000313" key="2">
    <source>
        <dbReference type="EMBL" id="CAD7629972.1"/>
    </source>
</evidence>
<feature type="domain" description="SGNH hydrolase-type esterase" evidence="1">
    <location>
        <begin position="39"/>
        <end position="203"/>
    </location>
</feature>
<dbReference type="PANTHER" id="PTHR30383">
    <property type="entry name" value="THIOESTERASE 1/PROTEASE 1/LYSOPHOSPHOLIPASE L1"/>
    <property type="match status" value="1"/>
</dbReference>
<accession>A0A7R9KVB9</accession>
<reference evidence="2" key="1">
    <citation type="submission" date="2020-11" db="EMBL/GenBank/DDBJ databases">
        <authorList>
            <person name="Tran Van P."/>
        </authorList>
    </citation>
    <scope>NUCLEOTIDE SEQUENCE</scope>
</reference>
<dbReference type="GO" id="GO:0004622">
    <property type="term" value="F:phosphatidylcholine lysophospholipase activity"/>
    <property type="evidence" value="ECO:0007669"/>
    <property type="project" value="TreeGrafter"/>
</dbReference>
<dbReference type="InterPro" id="IPR013830">
    <property type="entry name" value="SGNH_hydro"/>
</dbReference>
<name>A0A7R9KVB9_9ACAR</name>
<evidence type="ECO:0000259" key="1">
    <source>
        <dbReference type="Pfam" id="PF13472"/>
    </source>
</evidence>
<dbReference type="InterPro" id="IPR036514">
    <property type="entry name" value="SGNH_hydro_sf"/>
</dbReference>
<dbReference type="Pfam" id="PF13472">
    <property type="entry name" value="Lipase_GDSL_2"/>
    <property type="match status" value="1"/>
</dbReference>
<protein>
    <recommendedName>
        <fullName evidence="1">SGNH hydrolase-type esterase domain-containing protein</fullName>
    </recommendedName>
</protein>
<dbReference type="Proteomes" id="UP000759131">
    <property type="component" value="Unassembled WGS sequence"/>
</dbReference>
<organism evidence="2">
    <name type="scientific">Medioppia subpectinata</name>
    <dbReference type="NCBI Taxonomy" id="1979941"/>
    <lineage>
        <taxon>Eukaryota</taxon>
        <taxon>Metazoa</taxon>
        <taxon>Ecdysozoa</taxon>
        <taxon>Arthropoda</taxon>
        <taxon>Chelicerata</taxon>
        <taxon>Arachnida</taxon>
        <taxon>Acari</taxon>
        <taxon>Acariformes</taxon>
        <taxon>Sarcoptiformes</taxon>
        <taxon>Oribatida</taxon>
        <taxon>Brachypylina</taxon>
        <taxon>Oppioidea</taxon>
        <taxon>Oppiidae</taxon>
        <taxon>Medioppia</taxon>
    </lineage>
</organism>
<evidence type="ECO:0000313" key="3">
    <source>
        <dbReference type="Proteomes" id="UP000759131"/>
    </source>
</evidence>
<dbReference type="AlphaFoldDB" id="A0A7R9KVB9"/>
<gene>
    <name evidence="2" type="ORF">OSB1V03_LOCUS10386</name>
</gene>
<dbReference type="EMBL" id="OC862138">
    <property type="protein sequence ID" value="CAD7629972.1"/>
    <property type="molecule type" value="Genomic_DNA"/>
</dbReference>
<sequence length="262" mass="29934">MILPLEPQQRLGSLKTWLDKHQELMKQSADHQKDIRVVFIGDSLTKYFLTAGHLIWDKYYGPDGAYNYGVCGDNTSNILWRIQNHELVGLQPKLIVFQCGYNNLFADKSNTVAEDTAKGIETILQELMARCPDSKIIHMGVIPIRDPGLDHQCLRLDAMTEKFDNQNNIYFLKTRAHYLDTYGMVDGSLRTSDGVHLTRAGYQPWEAEAGNWWPNWMQIHNQLTANSRDQADHIKALFLGASLTNFLGGDGRQLWDSYYAPK</sequence>
<proteinExistence type="predicted"/>
<dbReference type="InterPro" id="IPR051532">
    <property type="entry name" value="Ester_Hydrolysis_Enzymes"/>
</dbReference>
<feature type="non-terminal residue" evidence="2">
    <location>
        <position position="262"/>
    </location>
</feature>
<dbReference type="OrthoDB" id="505607at2759"/>
<dbReference type="EMBL" id="CAJPIZ010007563">
    <property type="protein sequence ID" value="CAG2110402.1"/>
    <property type="molecule type" value="Genomic_DNA"/>
</dbReference>
<dbReference type="Gene3D" id="3.40.50.1110">
    <property type="entry name" value="SGNH hydrolase"/>
    <property type="match status" value="1"/>
</dbReference>
<dbReference type="SUPFAM" id="SSF52266">
    <property type="entry name" value="SGNH hydrolase"/>
    <property type="match status" value="1"/>
</dbReference>
<keyword evidence="3" id="KW-1185">Reference proteome</keyword>
<dbReference type="PANTHER" id="PTHR30383:SF32">
    <property type="entry name" value="SGNH-HYDROLASE"/>
    <property type="match status" value="1"/>
</dbReference>